<dbReference type="SUPFAM" id="SSF47938">
    <property type="entry name" value="Functional domain of the splicing factor Prp18"/>
    <property type="match status" value="1"/>
</dbReference>
<evidence type="ECO:0000313" key="2">
    <source>
        <dbReference type="EMBL" id="KAJ1967377.1"/>
    </source>
</evidence>
<organism evidence="2 3">
    <name type="scientific">Dispira parvispora</name>
    <dbReference type="NCBI Taxonomy" id="1520584"/>
    <lineage>
        <taxon>Eukaryota</taxon>
        <taxon>Fungi</taxon>
        <taxon>Fungi incertae sedis</taxon>
        <taxon>Zoopagomycota</taxon>
        <taxon>Kickxellomycotina</taxon>
        <taxon>Dimargaritomycetes</taxon>
        <taxon>Dimargaritales</taxon>
        <taxon>Dimargaritaceae</taxon>
        <taxon>Dispira</taxon>
    </lineage>
</organism>
<dbReference type="PANTHER" id="PTHR18834">
    <property type="entry name" value="STEROID RECEPTOR RNA ACTIVATOR 1"/>
    <property type="match status" value="1"/>
</dbReference>
<name>A0A9W8AWX1_9FUNG</name>
<feature type="region of interest" description="Disordered" evidence="1">
    <location>
        <begin position="1"/>
        <end position="64"/>
    </location>
</feature>
<evidence type="ECO:0000313" key="3">
    <source>
        <dbReference type="Proteomes" id="UP001150925"/>
    </source>
</evidence>
<dbReference type="PANTHER" id="PTHR18834:SF2">
    <property type="entry name" value="STEROID RECEPTOR RNA ACTIVATOR 1"/>
    <property type="match status" value="1"/>
</dbReference>
<dbReference type="GO" id="GO:0003713">
    <property type="term" value="F:transcription coactivator activity"/>
    <property type="evidence" value="ECO:0007669"/>
    <property type="project" value="InterPro"/>
</dbReference>
<feature type="compositionally biased region" description="Low complexity" evidence="1">
    <location>
        <begin position="23"/>
        <end position="32"/>
    </location>
</feature>
<dbReference type="AlphaFoldDB" id="A0A9W8AWX1"/>
<accession>A0A9W8AWX1</accession>
<evidence type="ECO:0008006" key="4">
    <source>
        <dbReference type="Google" id="ProtNLM"/>
    </source>
</evidence>
<dbReference type="Proteomes" id="UP001150925">
    <property type="component" value="Unassembled WGS sequence"/>
</dbReference>
<dbReference type="OrthoDB" id="542917at2759"/>
<proteinExistence type="predicted"/>
<dbReference type="EMBL" id="JANBPY010000349">
    <property type="protein sequence ID" value="KAJ1967377.1"/>
    <property type="molecule type" value="Genomic_DNA"/>
</dbReference>
<dbReference type="InterPro" id="IPR040243">
    <property type="entry name" value="Steroid_recept_RNA_1"/>
</dbReference>
<comment type="caution">
    <text evidence="2">The sequence shown here is derived from an EMBL/GenBank/DDBJ whole genome shotgun (WGS) entry which is preliminary data.</text>
</comment>
<dbReference type="Gene3D" id="1.20.940.10">
    <property type="entry name" value="Functional domain of the splicing factor Prp18"/>
    <property type="match status" value="1"/>
</dbReference>
<sequence>MTVSKYVDFRGDNHAAQGHWNDPPKTIFQTQKKTTKDQPAGSESPSTSHSTPAPDDSSPDATKLKSRVAQWLSKLQSGSLTGMNKRKLDDANKKMTVFYERVDQGSIPSVVLCDLERILDYVDQKDFAQANTAFIPLMQQQVETEGKWLLGLKRLIELQQTV</sequence>
<feature type="compositionally biased region" description="Polar residues" evidence="1">
    <location>
        <begin position="41"/>
        <end position="51"/>
    </location>
</feature>
<dbReference type="GO" id="GO:0005634">
    <property type="term" value="C:nucleus"/>
    <property type="evidence" value="ECO:0007669"/>
    <property type="project" value="TreeGrafter"/>
</dbReference>
<dbReference type="GO" id="GO:0006357">
    <property type="term" value="P:regulation of transcription by RNA polymerase II"/>
    <property type="evidence" value="ECO:0007669"/>
    <property type="project" value="InterPro"/>
</dbReference>
<reference evidence="2" key="1">
    <citation type="submission" date="2022-07" db="EMBL/GenBank/DDBJ databases">
        <title>Phylogenomic reconstructions and comparative analyses of Kickxellomycotina fungi.</title>
        <authorList>
            <person name="Reynolds N.K."/>
            <person name="Stajich J.E."/>
            <person name="Barry K."/>
            <person name="Grigoriev I.V."/>
            <person name="Crous P."/>
            <person name="Smith M.E."/>
        </authorList>
    </citation>
    <scope>NUCLEOTIDE SEQUENCE</scope>
    <source>
        <strain evidence="2">RSA 1196</strain>
    </source>
</reference>
<keyword evidence="3" id="KW-1185">Reference proteome</keyword>
<evidence type="ECO:0000256" key="1">
    <source>
        <dbReference type="SAM" id="MobiDB-lite"/>
    </source>
</evidence>
<protein>
    <recommendedName>
        <fullName evidence="4">SRA1/Sec31 domain-containing protein</fullName>
    </recommendedName>
</protein>
<gene>
    <name evidence="2" type="ORF">IWQ62_001905</name>
</gene>